<protein>
    <submittedName>
        <fullName evidence="3">Histidinol-phosphate aminotransferase</fullName>
        <ecNumber evidence="3">2.6.1.9</ecNumber>
    </submittedName>
</protein>
<proteinExistence type="predicted"/>
<organism evidence="3 4">
    <name type="scientific">Salmonella enterica I</name>
    <dbReference type="NCBI Taxonomy" id="59201"/>
    <lineage>
        <taxon>Bacteria</taxon>
        <taxon>Pseudomonadati</taxon>
        <taxon>Pseudomonadota</taxon>
        <taxon>Gammaproteobacteria</taxon>
        <taxon>Enterobacterales</taxon>
        <taxon>Enterobacteriaceae</taxon>
        <taxon>Salmonella</taxon>
    </lineage>
</organism>
<accession>A0A447U0P8</accession>
<dbReference type="AlphaFoldDB" id="A0A447U0P8"/>
<dbReference type="EC" id="2.6.1.9" evidence="3"/>
<evidence type="ECO:0000313" key="4">
    <source>
        <dbReference type="Proteomes" id="UP000269208"/>
    </source>
</evidence>
<dbReference type="Gene3D" id="3.90.1150.10">
    <property type="entry name" value="Aspartate Aminotransferase, domain 1"/>
    <property type="match status" value="1"/>
</dbReference>
<dbReference type="EMBL" id="LR134190">
    <property type="protein sequence ID" value="VEB57647.1"/>
    <property type="molecule type" value="Genomic_DNA"/>
</dbReference>
<dbReference type="Proteomes" id="UP000269208">
    <property type="component" value="Chromosome"/>
</dbReference>
<reference evidence="3 4" key="1">
    <citation type="submission" date="2018-12" db="EMBL/GenBank/DDBJ databases">
        <authorList>
            <consortium name="Pathogen Informatics"/>
        </authorList>
    </citation>
    <scope>NUCLEOTIDE SEQUENCE [LARGE SCALE GENOMIC DNA]</scope>
    <source>
        <strain evidence="3 4">NCTC6754</strain>
    </source>
</reference>
<evidence type="ECO:0000259" key="2">
    <source>
        <dbReference type="Pfam" id="PF00155"/>
    </source>
</evidence>
<name>A0A447U0P8_SALET</name>
<keyword evidence="3" id="KW-0032">Aminotransferase</keyword>
<dbReference type="Pfam" id="PF00155">
    <property type="entry name" value="Aminotran_1_2"/>
    <property type="match status" value="1"/>
</dbReference>
<dbReference type="SUPFAM" id="SSF53383">
    <property type="entry name" value="PLP-dependent transferases"/>
    <property type="match status" value="1"/>
</dbReference>
<evidence type="ECO:0000313" key="3">
    <source>
        <dbReference type="EMBL" id="VEB57647.1"/>
    </source>
</evidence>
<keyword evidence="3" id="KW-0808">Transferase</keyword>
<sequence length="117" mass="13095">MINLLLKVIAPYPLSTPVADIAAQALSPQGINAMRDRVAQTVQERQYLVNALQQTACVEHVFDSETNYILARFTASSSVFKSLWDQGIILRDQNKQPSLRRLPADYGRHPPGKPARH</sequence>
<dbReference type="Gene3D" id="3.40.640.10">
    <property type="entry name" value="Type I PLP-dependent aspartate aminotransferase-like (Major domain)"/>
    <property type="match status" value="1"/>
</dbReference>
<dbReference type="InterPro" id="IPR015424">
    <property type="entry name" value="PyrdxlP-dep_Trfase"/>
</dbReference>
<gene>
    <name evidence="3" type="primary">hisC_1</name>
    <name evidence="3" type="ORF">NCTC6754_04995</name>
</gene>
<dbReference type="GO" id="GO:0004400">
    <property type="term" value="F:histidinol-phosphate transaminase activity"/>
    <property type="evidence" value="ECO:0007669"/>
    <property type="project" value="UniProtKB-EC"/>
</dbReference>
<dbReference type="InterPro" id="IPR015422">
    <property type="entry name" value="PyrdxlP-dep_Trfase_small"/>
</dbReference>
<dbReference type="InterPro" id="IPR004839">
    <property type="entry name" value="Aminotransferase_I/II_large"/>
</dbReference>
<dbReference type="GO" id="GO:0030170">
    <property type="term" value="F:pyridoxal phosphate binding"/>
    <property type="evidence" value="ECO:0007669"/>
    <property type="project" value="InterPro"/>
</dbReference>
<feature type="domain" description="Aminotransferase class I/classII large" evidence="2">
    <location>
        <begin position="2"/>
        <end position="98"/>
    </location>
</feature>
<dbReference type="InterPro" id="IPR015421">
    <property type="entry name" value="PyrdxlP-dep_Trfase_major"/>
</dbReference>
<feature type="region of interest" description="Disordered" evidence="1">
    <location>
        <begin position="95"/>
        <end position="117"/>
    </location>
</feature>
<evidence type="ECO:0000256" key="1">
    <source>
        <dbReference type="SAM" id="MobiDB-lite"/>
    </source>
</evidence>